<reference evidence="1 2" key="1">
    <citation type="journal article" date="2020" name="Syst. Appl. Microbiol.">
        <title>Arthrospiribacter ruber gen. nov., sp. nov., a novel bacterium isolated from Arthrospira cultures.</title>
        <authorList>
            <person name="Waleron M."/>
            <person name="Misztak A."/>
            <person name="Waleron M.M."/>
            <person name="Furmaniak M."/>
            <person name="Mrozik A."/>
            <person name="Waleron K."/>
        </authorList>
    </citation>
    <scope>NUCLEOTIDE SEQUENCE [LARGE SCALE GENOMIC DNA]</scope>
    <source>
        <strain evidence="1 2">DPMB0001</strain>
    </source>
</reference>
<evidence type="ECO:0000313" key="2">
    <source>
        <dbReference type="Proteomes" id="UP000727490"/>
    </source>
</evidence>
<comment type="caution">
    <text evidence="1">The sequence shown here is derived from an EMBL/GenBank/DDBJ whole genome shotgun (WGS) entry which is preliminary data.</text>
</comment>
<sequence length="212" mass="24203">MKNWTIDNQSHLDTGIAGYIENIFTLTANHIFDKLGTPPLGVKPISLKYDCTHGPIVYWPLQPDKYEIGICVDGIFPHQIIFQMAHELCHIYVDPRMNGVFTEIVCHKTAFDVLEDIGVTLTQTGQQAVDHYLEDAKVKAEKKKSLSLNSIDLEWIKQTISCLEHTNTLFDREINNLISLKLKEVIDPIDKYGLIKHVKNSVDNPPNWICYI</sequence>
<dbReference type="AlphaFoldDB" id="A0A951MEV9"/>
<dbReference type="Proteomes" id="UP000727490">
    <property type="component" value="Unassembled WGS sequence"/>
</dbReference>
<organism evidence="1 2">
    <name type="scientific">Arthrospiribacter ruber</name>
    <dbReference type="NCBI Taxonomy" id="2487934"/>
    <lineage>
        <taxon>Bacteria</taxon>
        <taxon>Pseudomonadati</taxon>
        <taxon>Bacteroidota</taxon>
        <taxon>Cytophagia</taxon>
        <taxon>Cytophagales</taxon>
        <taxon>Cyclobacteriaceae</taxon>
        <taxon>Arthrospiribacter</taxon>
    </lineage>
</organism>
<dbReference type="RefSeq" id="WP_219293213.1">
    <property type="nucleotide sequence ID" value="NZ_RPHB01000009.1"/>
</dbReference>
<protein>
    <submittedName>
        <fullName evidence="1">Uncharacterized protein</fullName>
    </submittedName>
</protein>
<proteinExistence type="predicted"/>
<name>A0A951MEV9_9BACT</name>
<gene>
    <name evidence="1" type="ORF">EGN73_18820</name>
</gene>
<accession>A0A951MEV9</accession>
<evidence type="ECO:0000313" key="1">
    <source>
        <dbReference type="EMBL" id="MBW3469854.1"/>
    </source>
</evidence>
<dbReference type="EMBL" id="RPHB01000009">
    <property type="protein sequence ID" value="MBW3469854.1"/>
    <property type="molecule type" value="Genomic_DNA"/>
</dbReference>
<keyword evidence="2" id="KW-1185">Reference proteome</keyword>